<evidence type="ECO:0000256" key="2">
    <source>
        <dbReference type="ARBA" id="ARBA00034247"/>
    </source>
</evidence>
<dbReference type="NCBIfam" id="TIGR00229">
    <property type="entry name" value="sensory_box"/>
    <property type="match status" value="1"/>
</dbReference>
<dbReference type="SMART" id="SM00091">
    <property type="entry name" value="PAS"/>
    <property type="match status" value="1"/>
</dbReference>
<dbReference type="EC" id="2.7.7.65" evidence="1"/>
<dbReference type="InterPro" id="IPR035965">
    <property type="entry name" value="PAS-like_dom_sf"/>
</dbReference>
<dbReference type="InterPro" id="IPR000700">
    <property type="entry name" value="PAS-assoc_C"/>
</dbReference>
<dbReference type="InterPro" id="IPR000014">
    <property type="entry name" value="PAS"/>
</dbReference>
<comment type="caution">
    <text evidence="8">The sequence shown here is derived from an EMBL/GenBank/DDBJ whole genome shotgun (WGS) entry which is preliminary data.</text>
</comment>
<dbReference type="GO" id="GO:0052621">
    <property type="term" value="F:diguanylate cyclase activity"/>
    <property type="evidence" value="ECO:0007669"/>
    <property type="project" value="UniProtKB-EC"/>
</dbReference>
<comment type="catalytic activity">
    <reaction evidence="2">
        <text>2 GTP = 3',3'-c-di-GMP + 2 diphosphate</text>
        <dbReference type="Rhea" id="RHEA:24898"/>
        <dbReference type="ChEBI" id="CHEBI:33019"/>
        <dbReference type="ChEBI" id="CHEBI:37565"/>
        <dbReference type="ChEBI" id="CHEBI:58805"/>
        <dbReference type="EC" id="2.7.7.65"/>
    </reaction>
</comment>
<dbReference type="GO" id="GO:0043709">
    <property type="term" value="P:cell adhesion involved in single-species biofilm formation"/>
    <property type="evidence" value="ECO:0007669"/>
    <property type="project" value="TreeGrafter"/>
</dbReference>
<feature type="domain" description="GGDEF" evidence="7">
    <location>
        <begin position="247"/>
        <end position="379"/>
    </location>
</feature>
<keyword evidence="3" id="KW-0175">Coiled coil</keyword>
<feature type="transmembrane region" description="Helical" evidence="4">
    <location>
        <begin position="21"/>
        <end position="42"/>
    </location>
</feature>
<dbReference type="GO" id="GO:1902201">
    <property type="term" value="P:negative regulation of bacterial-type flagellum-dependent cell motility"/>
    <property type="evidence" value="ECO:0007669"/>
    <property type="project" value="TreeGrafter"/>
</dbReference>
<feature type="transmembrane region" description="Helical" evidence="4">
    <location>
        <begin position="54"/>
        <end position="75"/>
    </location>
</feature>
<organism evidence="8 9">
    <name type="scientific">Georgfuchsia toluolica</name>
    <dbReference type="NCBI Taxonomy" id="424218"/>
    <lineage>
        <taxon>Bacteria</taxon>
        <taxon>Pseudomonadati</taxon>
        <taxon>Pseudomonadota</taxon>
        <taxon>Betaproteobacteria</taxon>
        <taxon>Nitrosomonadales</taxon>
        <taxon>Sterolibacteriaceae</taxon>
        <taxon>Georgfuchsia</taxon>
    </lineage>
</organism>
<dbReference type="GO" id="GO:0005886">
    <property type="term" value="C:plasma membrane"/>
    <property type="evidence" value="ECO:0007669"/>
    <property type="project" value="TreeGrafter"/>
</dbReference>
<dbReference type="InterPro" id="IPR050469">
    <property type="entry name" value="Diguanylate_Cyclase"/>
</dbReference>
<feature type="coiled-coil region" evidence="3">
    <location>
        <begin position="309"/>
        <end position="336"/>
    </location>
</feature>
<dbReference type="PANTHER" id="PTHR45138">
    <property type="entry name" value="REGULATORY COMPONENTS OF SENSORY TRANSDUCTION SYSTEM"/>
    <property type="match status" value="1"/>
</dbReference>
<reference evidence="8" key="1">
    <citation type="submission" date="2021-04" db="EMBL/GenBank/DDBJ databases">
        <authorList>
            <person name="Hornung B."/>
        </authorList>
    </citation>
    <scope>NUCLEOTIDE SEQUENCE</scope>
    <source>
        <strain evidence="8">G5G6</strain>
    </source>
</reference>
<dbReference type="SUPFAM" id="SSF55073">
    <property type="entry name" value="Nucleotide cyclase"/>
    <property type="match status" value="1"/>
</dbReference>
<dbReference type="Pfam" id="PF00990">
    <property type="entry name" value="GGDEF"/>
    <property type="match status" value="1"/>
</dbReference>
<evidence type="ECO:0000256" key="3">
    <source>
        <dbReference type="SAM" id="Coils"/>
    </source>
</evidence>
<proteinExistence type="predicted"/>
<gene>
    <name evidence="8" type="ORF">GTOL_12951</name>
</gene>
<evidence type="ECO:0000259" key="7">
    <source>
        <dbReference type="PROSITE" id="PS50887"/>
    </source>
</evidence>
<dbReference type="Gene3D" id="3.30.70.270">
    <property type="match status" value="1"/>
</dbReference>
<dbReference type="NCBIfam" id="TIGR00254">
    <property type="entry name" value="GGDEF"/>
    <property type="match status" value="1"/>
</dbReference>
<dbReference type="PROSITE" id="PS50887">
    <property type="entry name" value="GGDEF"/>
    <property type="match status" value="1"/>
</dbReference>
<dbReference type="InterPro" id="IPR029787">
    <property type="entry name" value="Nucleotide_cyclase"/>
</dbReference>
<keyword evidence="9" id="KW-1185">Reference proteome</keyword>
<dbReference type="PANTHER" id="PTHR45138:SF9">
    <property type="entry name" value="DIGUANYLATE CYCLASE DGCM-RELATED"/>
    <property type="match status" value="1"/>
</dbReference>
<evidence type="ECO:0000259" key="6">
    <source>
        <dbReference type="PROSITE" id="PS50113"/>
    </source>
</evidence>
<feature type="domain" description="PAS" evidence="5">
    <location>
        <begin position="87"/>
        <end position="131"/>
    </location>
</feature>
<dbReference type="CDD" id="cd01949">
    <property type="entry name" value="GGDEF"/>
    <property type="match status" value="1"/>
</dbReference>
<keyword evidence="4" id="KW-0812">Transmembrane</keyword>
<dbReference type="InterPro" id="IPR001610">
    <property type="entry name" value="PAC"/>
</dbReference>
<dbReference type="SMART" id="SM00267">
    <property type="entry name" value="GGDEF"/>
    <property type="match status" value="1"/>
</dbReference>
<dbReference type="SMART" id="SM00086">
    <property type="entry name" value="PAC"/>
    <property type="match status" value="1"/>
</dbReference>
<feature type="domain" description="PAC" evidence="6">
    <location>
        <begin position="164"/>
        <end position="215"/>
    </location>
</feature>
<evidence type="ECO:0000313" key="8">
    <source>
        <dbReference type="EMBL" id="CAG4885068.1"/>
    </source>
</evidence>
<name>A0A916J9Y5_9PROT</name>
<dbReference type="PROSITE" id="PS50113">
    <property type="entry name" value="PAC"/>
    <property type="match status" value="1"/>
</dbReference>
<keyword evidence="8" id="KW-0808">Transferase</keyword>
<keyword evidence="4" id="KW-0472">Membrane</keyword>
<protein>
    <recommendedName>
        <fullName evidence="1">diguanylate cyclase</fullName>
        <ecNumber evidence="1">2.7.7.65</ecNumber>
    </recommendedName>
</protein>
<sequence>MVGVAFIMGSLRRSSRGMQSGGELILIGIGLIALHDILKGMSAETSGVAGPYTWLIPAIQAMYMSGMLFLLLGIIKLMKTATRPGNSEGRFHSLARVAADAIITIDENSTILSFNQRAERMFGRPAETMIGSKLHAIIPARYRPLHDAGVAGIGRKGGAPFGGQTKEFHALRRDGREFPIELTVATWADEGGRLFFIGIIRDITERKQLEEDLRRMATTDSMTGVYNRRRFLELMVQEMHRAHRMLHPLALIMLDIDLFKRINDTYGHAIGDEVIKSLTRACTSELREIDIFGRIGGEEFAILLPELRREQGLEVAERLRRKIETLEVEANDRRIVRFTVSMGVAVLGMNDRIPELFFARADAALYHAKEDGRNRVKGD</sequence>
<keyword evidence="8" id="KW-0548">Nucleotidyltransferase</keyword>
<dbReference type="InterPro" id="IPR000160">
    <property type="entry name" value="GGDEF_dom"/>
</dbReference>
<evidence type="ECO:0000313" key="9">
    <source>
        <dbReference type="Proteomes" id="UP000742786"/>
    </source>
</evidence>
<evidence type="ECO:0000259" key="5">
    <source>
        <dbReference type="PROSITE" id="PS50112"/>
    </source>
</evidence>
<dbReference type="InterPro" id="IPR043128">
    <property type="entry name" value="Rev_trsase/Diguanyl_cyclase"/>
</dbReference>
<dbReference type="Gene3D" id="3.30.450.20">
    <property type="entry name" value="PAS domain"/>
    <property type="match status" value="1"/>
</dbReference>
<dbReference type="FunFam" id="3.30.70.270:FF:000001">
    <property type="entry name" value="Diguanylate cyclase domain protein"/>
    <property type="match status" value="1"/>
</dbReference>
<dbReference type="Proteomes" id="UP000742786">
    <property type="component" value="Unassembled WGS sequence"/>
</dbReference>
<dbReference type="Pfam" id="PF13426">
    <property type="entry name" value="PAS_9"/>
    <property type="match status" value="1"/>
</dbReference>
<dbReference type="CDD" id="cd00130">
    <property type="entry name" value="PAS"/>
    <property type="match status" value="1"/>
</dbReference>
<evidence type="ECO:0000256" key="1">
    <source>
        <dbReference type="ARBA" id="ARBA00012528"/>
    </source>
</evidence>
<keyword evidence="4" id="KW-1133">Transmembrane helix</keyword>
<dbReference type="EMBL" id="CAJQUM010000001">
    <property type="protein sequence ID" value="CAG4885068.1"/>
    <property type="molecule type" value="Genomic_DNA"/>
</dbReference>
<dbReference type="SUPFAM" id="SSF55785">
    <property type="entry name" value="PYP-like sensor domain (PAS domain)"/>
    <property type="match status" value="1"/>
</dbReference>
<dbReference type="AlphaFoldDB" id="A0A916J9Y5"/>
<accession>A0A916J9Y5</accession>
<evidence type="ECO:0000256" key="4">
    <source>
        <dbReference type="SAM" id="Phobius"/>
    </source>
</evidence>
<dbReference type="PROSITE" id="PS50112">
    <property type="entry name" value="PAS"/>
    <property type="match status" value="1"/>
</dbReference>